<feature type="transmembrane region" description="Helical" evidence="6">
    <location>
        <begin position="116"/>
        <end position="136"/>
    </location>
</feature>
<feature type="domain" description="NADH:quinone oxidoreductase/Mrp antiporter transmembrane" evidence="7">
    <location>
        <begin position="169"/>
        <end position="488"/>
    </location>
</feature>
<feature type="transmembrane region" description="Helical" evidence="6">
    <location>
        <begin position="289"/>
        <end position="310"/>
    </location>
</feature>
<evidence type="ECO:0000256" key="6">
    <source>
        <dbReference type="SAM" id="Phobius"/>
    </source>
</evidence>
<dbReference type="Pfam" id="PF00361">
    <property type="entry name" value="Proton_antipo_M"/>
    <property type="match status" value="1"/>
</dbReference>
<comment type="subcellular location">
    <subcellularLocation>
        <location evidence="1">Cell membrane</location>
        <topology evidence="1">Multi-pass membrane protein</topology>
    </subcellularLocation>
</comment>
<dbReference type="PANTHER" id="PTHR42703:SF1">
    <property type="entry name" value="NA(+)_H(+) ANTIPORTER SUBUNIT D1"/>
    <property type="match status" value="1"/>
</dbReference>
<feature type="transmembrane region" description="Helical" evidence="6">
    <location>
        <begin position="148"/>
        <end position="168"/>
    </location>
</feature>
<feature type="transmembrane region" description="Helical" evidence="6">
    <location>
        <begin position="246"/>
        <end position="269"/>
    </location>
</feature>
<evidence type="ECO:0000256" key="1">
    <source>
        <dbReference type="ARBA" id="ARBA00004651"/>
    </source>
</evidence>
<feature type="transmembrane region" description="Helical" evidence="6">
    <location>
        <begin position="437"/>
        <end position="457"/>
    </location>
</feature>
<dbReference type="GO" id="GO:0005886">
    <property type="term" value="C:plasma membrane"/>
    <property type="evidence" value="ECO:0007669"/>
    <property type="project" value="UniProtKB-SubCell"/>
</dbReference>
<feature type="transmembrane region" description="Helical" evidence="6">
    <location>
        <begin position="204"/>
        <end position="226"/>
    </location>
</feature>
<evidence type="ECO:0000313" key="8">
    <source>
        <dbReference type="EMBL" id="HEM67143.1"/>
    </source>
</evidence>
<keyword evidence="3 6" id="KW-0812">Transmembrane</keyword>
<dbReference type="PANTHER" id="PTHR42703">
    <property type="entry name" value="NADH DEHYDROGENASE"/>
    <property type="match status" value="1"/>
</dbReference>
<keyword evidence="5 6" id="KW-0472">Membrane</keyword>
<keyword evidence="4 6" id="KW-1133">Transmembrane helix</keyword>
<feature type="transmembrane region" description="Helical" evidence="6">
    <location>
        <begin position="40"/>
        <end position="61"/>
    </location>
</feature>
<keyword evidence="2" id="KW-1003">Cell membrane</keyword>
<accession>A0A7J2U4E9</accession>
<feature type="transmembrane region" description="Helical" evidence="6">
    <location>
        <begin position="330"/>
        <end position="353"/>
    </location>
</feature>
<sequence length="574" mass="63691">MLLHLNLKELERLYHTFLKFLRGRCLTRGDTSMVQYISPIYGFIPLMMIAAAFALPLFSFFIRRIKFFSVFTIAVTLIAFILSAIIFVNVYREGKPILYPFGGWPPPIGIAYEIDLFNSLFALFVAFIALLIVIYDNWYSTSDSRIHYTYYVLLLGLLAGVFGCIYTGDIFNLFVMVEVLSLSTYSLISFYRSNRYSLEAGLKYTLLGAVALSLYFVATIVYYAAYGTLNMADLAYMARNKASLTPFSSIFGNIVAATAVALVFTLWPFTFKSALFPNHFWLPDVYSSVSPVIAACFAGFTEATAIYIIARFLYTIFGLGIIPELAKLRTVVLGALLVLGILAALVGAFMMAIQRDARRLLAYSTVNHIGFIYIALSIGLFTNSIDVLRIGLMAMLLHIINHSIGKATLFLSIGSIMRGNNLDSSDLNALYGLGKTAPIAGTAIVIGALHLIGLPPFAGFFSKYYIYQVYLSVGQPIIAWLVVLVTAISLMGYAKLLLITFGTKPGYEKRFREALQSKAVLVTLMAMTIAISIALYIDFYSVLIKASESLVNYNSYIATFRDFVSSYLNLLRGS</sequence>
<proteinExistence type="predicted"/>
<feature type="transmembrane region" description="Helical" evidence="6">
    <location>
        <begin position="68"/>
        <end position="91"/>
    </location>
</feature>
<dbReference type="AlphaFoldDB" id="A0A7J2U4E9"/>
<gene>
    <name evidence="8" type="ORF">ENO26_06215</name>
</gene>
<feature type="transmembrane region" description="Helical" evidence="6">
    <location>
        <begin position="387"/>
        <end position="416"/>
    </location>
</feature>
<protein>
    <submittedName>
        <fullName evidence="8">Cation:proton antiporter</fullName>
    </submittedName>
</protein>
<name>A0A7J2U4E9_9CREN</name>
<evidence type="ECO:0000256" key="2">
    <source>
        <dbReference type="ARBA" id="ARBA00022475"/>
    </source>
</evidence>
<dbReference type="PRINTS" id="PR01434">
    <property type="entry name" value="NADHDHGNASE5"/>
</dbReference>
<evidence type="ECO:0000259" key="7">
    <source>
        <dbReference type="Pfam" id="PF00361"/>
    </source>
</evidence>
<dbReference type="InterPro" id="IPR001750">
    <property type="entry name" value="ND/Mrp_TM"/>
</dbReference>
<feature type="transmembrane region" description="Helical" evidence="6">
    <location>
        <begin position="519"/>
        <end position="537"/>
    </location>
</feature>
<feature type="transmembrane region" description="Helical" evidence="6">
    <location>
        <begin position="360"/>
        <end position="381"/>
    </location>
</feature>
<dbReference type="EMBL" id="DSEU01000040">
    <property type="protein sequence ID" value="HEM67143.1"/>
    <property type="molecule type" value="Genomic_DNA"/>
</dbReference>
<comment type="caution">
    <text evidence="8">The sequence shown here is derived from an EMBL/GenBank/DDBJ whole genome shotgun (WGS) entry which is preliminary data.</text>
</comment>
<reference evidence="8" key="1">
    <citation type="journal article" date="2020" name="mSystems">
        <title>Genome- and Community-Level Interaction Insights into Carbon Utilization and Element Cycling Functions of Hydrothermarchaeota in Hydrothermal Sediment.</title>
        <authorList>
            <person name="Zhou Z."/>
            <person name="Liu Y."/>
            <person name="Xu W."/>
            <person name="Pan J."/>
            <person name="Luo Z.H."/>
            <person name="Li M."/>
        </authorList>
    </citation>
    <scope>NUCLEOTIDE SEQUENCE [LARGE SCALE GENOMIC DNA]</scope>
    <source>
        <strain evidence="8">SpSt-125</strain>
    </source>
</reference>
<evidence type="ECO:0000256" key="3">
    <source>
        <dbReference type="ARBA" id="ARBA00022692"/>
    </source>
</evidence>
<feature type="transmembrane region" description="Helical" evidence="6">
    <location>
        <begin position="477"/>
        <end position="498"/>
    </location>
</feature>
<dbReference type="InterPro" id="IPR050586">
    <property type="entry name" value="CPA3_Na-H_Antiporter_D"/>
</dbReference>
<evidence type="ECO:0000256" key="4">
    <source>
        <dbReference type="ARBA" id="ARBA00022989"/>
    </source>
</evidence>
<evidence type="ECO:0000256" key="5">
    <source>
        <dbReference type="ARBA" id="ARBA00023136"/>
    </source>
</evidence>
<organism evidence="8">
    <name type="scientific">Ignisphaera aggregans</name>
    <dbReference type="NCBI Taxonomy" id="334771"/>
    <lineage>
        <taxon>Archaea</taxon>
        <taxon>Thermoproteota</taxon>
        <taxon>Thermoprotei</taxon>
        <taxon>Desulfurococcales</taxon>
        <taxon>Desulfurococcaceae</taxon>
        <taxon>Ignisphaera</taxon>
    </lineage>
</organism>